<evidence type="ECO:0000313" key="2">
    <source>
        <dbReference type="EMBL" id="KPD32264.1"/>
    </source>
</evidence>
<protein>
    <recommendedName>
        <fullName evidence="1">DUF6848 domain-containing protein</fullName>
    </recommendedName>
</protein>
<reference evidence="2 3" key="1">
    <citation type="submission" date="2015-09" db="EMBL/GenBank/DDBJ databases">
        <title>Draft genome sequence of Thermus scotoductus strain K1 isolated from a geothermal spring in Nagorno-Karabakh, Armenia.</title>
        <authorList>
            <person name="Saghatelyan A."/>
            <person name="Poghosyan L."/>
            <person name="Panosyan H."/>
            <person name="Birkeland N.-K."/>
        </authorList>
    </citation>
    <scope>NUCLEOTIDE SEQUENCE [LARGE SCALE GENOMIC DNA]</scope>
    <source>
        <strain evidence="2 3">K1</strain>
    </source>
</reference>
<accession>A0A0N1KQ21</accession>
<dbReference type="PATRIC" id="fig|37636.3.peg.2702"/>
<feature type="domain" description="DUF6848" evidence="1">
    <location>
        <begin position="12"/>
        <end position="81"/>
    </location>
</feature>
<dbReference type="Pfam" id="PF20941">
    <property type="entry name" value="DUF6848"/>
    <property type="match status" value="1"/>
</dbReference>
<dbReference type="EMBL" id="LJJR01000009">
    <property type="protein sequence ID" value="KPD32264.1"/>
    <property type="molecule type" value="Genomic_DNA"/>
</dbReference>
<gene>
    <name evidence="2" type="ORF">AN926_04700</name>
</gene>
<dbReference type="InterPro" id="IPR049294">
    <property type="entry name" value="DUF6848"/>
</dbReference>
<evidence type="ECO:0000259" key="1">
    <source>
        <dbReference type="Pfam" id="PF20941"/>
    </source>
</evidence>
<proteinExistence type="predicted"/>
<sequence length="83" mass="9248">MEREKPFYTFTHGETTFAFRRPDITQVDRFTSRMARVPLSAALDFTRELALDQEAWARATAEKPGLALTAANGILEALGFQAG</sequence>
<organism evidence="2 3">
    <name type="scientific">Thermus scotoductus</name>
    <dbReference type="NCBI Taxonomy" id="37636"/>
    <lineage>
        <taxon>Bacteria</taxon>
        <taxon>Thermotogati</taxon>
        <taxon>Deinococcota</taxon>
        <taxon>Deinococci</taxon>
        <taxon>Thermales</taxon>
        <taxon>Thermaceae</taxon>
        <taxon>Thermus</taxon>
    </lineage>
</organism>
<dbReference type="Gene3D" id="3.30.2220.10">
    <property type="entry name" value="rbstp2171"/>
    <property type="match status" value="1"/>
</dbReference>
<name>A0A0N1KQ21_THESC</name>
<dbReference type="Proteomes" id="UP000053099">
    <property type="component" value="Unassembled WGS sequence"/>
</dbReference>
<comment type="caution">
    <text evidence="2">The sequence shown here is derived from an EMBL/GenBank/DDBJ whole genome shotgun (WGS) entry which is preliminary data.</text>
</comment>
<dbReference type="AlphaFoldDB" id="A0A0N1KQ21"/>
<evidence type="ECO:0000313" key="3">
    <source>
        <dbReference type="Proteomes" id="UP000053099"/>
    </source>
</evidence>